<proteinExistence type="predicted"/>
<reference evidence="1 2" key="1">
    <citation type="submission" date="2020-08" db="EMBL/GenBank/DDBJ databases">
        <title>Genomic Encyclopedia of Type Strains, Phase IV (KMG-V): Genome sequencing to study the core and pangenomes of soil and plant-associated prokaryotes.</title>
        <authorList>
            <person name="Whitman W."/>
        </authorList>
    </citation>
    <scope>NUCLEOTIDE SEQUENCE [LARGE SCALE GENOMIC DNA]</scope>
    <source>
        <strain evidence="1 2">JPY162</strain>
    </source>
</reference>
<comment type="caution">
    <text evidence="1">The sequence shown here is derived from an EMBL/GenBank/DDBJ whole genome shotgun (WGS) entry which is preliminary data.</text>
</comment>
<accession>A0A7W8P8E1</accession>
<dbReference type="AlphaFoldDB" id="A0A7W8P8E1"/>
<dbReference type="EMBL" id="JACHDE010000039">
    <property type="protein sequence ID" value="MBB5405688.1"/>
    <property type="molecule type" value="Genomic_DNA"/>
</dbReference>
<evidence type="ECO:0000313" key="1">
    <source>
        <dbReference type="EMBL" id="MBB5405688.1"/>
    </source>
</evidence>
<organism evidence="1 2">
    <name type="scientific">Paraburkholderia youngii</name>
    <dbReference type="NCBI Taxonomy" id="2782701"/>
    <lineage>
        <taxon>Bacteria</taxon>
        <taxon>Pseudomonadati</taxon>
        <taxon>Pseudomonadota</taxon>
        <taxon>Betaproteobacteria</taxon>
        <taxon>Burkholderiales</taxon>
        <taxon>Burkholderiaceae</taxon>
        <taxon>Paraburkholderia</taxon>
    </lineage>
</organism>
<dbReference type="RefSeq" id="WP_184228942.1">
    <property type="nucleotide sequence ID" value="NZ_JACHDE010000039.1"/>
</dbReference>
<sequence length="76" mass="8532">MAGNISLRSLVEKLIGPQDVIQLRAWLSDWYDYVFAVGYIHLPFTLDEATTDRLEGYFKAGLTPAEGAILFFGIVH</sequence>
<evidence type="ECO:0000313" key="2">
    <source>
        <dbReference type="Proteomes" id="UP000592820"/>
    </source>
</evidence>
<name>A0A7W8P8E1_9BURK</name>
<gene>
    <name evidence="1" type="ORF">HDG41_007784</name>
</gene>
<protein>
    <submittedName>
        <fullName evidence="1">Uncharacterized protein</fullName>
    </submittedName>
</protein>
<dbReference type="Proteomes" id="UP000592820">
    <property type="component" value="Unassembled WGS sequence"/>
</dbReference>